<keyword evidence="2" id="KW-0238">DNA-binding</keyword>
<dbReference type="InterPro" id="IPR011051">
    <property type="entry name" value="RmlC_Cupin_sf"/>
</dbReference>
<dbReference type="InterPro" id="IPR020449">
    <property type="entry name" value="Tscrpt_reg_AraC-type_HTH"/>
</dbReference>
<evidence type="ECO:0000313" key="6">
    <source>
        <dbReference type="Proteomes" id="UP001597201"/>
    </source>
</evidence>
<dbReference type="Proteomes" id="UP001597201">
    <property type="component" value="Unassembled WGS sequence"/>
</dbReference>
<name>A0ABW3Y1G8_9FLAO</name>
<keyword evidence="6" id="KW-1185">Reference proteome</keyword>
<organism evidence="5 6">
    <name type="scientific">Namhaeicola litoreus</name>
    <dbReference type="NCBI Taxonomy" id="1052145"/>
    <lineage>
        <taxon>Bacteria</taxon>
        <taxon>Pseudomonadati</taxon>
        <taxon>Bacteroidota</taxon>
        <taxon>Flavobacteriia</taxon>
        <taxon>Flavobacteriales</taxon>
        <taxon>Flavobacteriaceae</taxon>
        <taxon>Namhaeicola</taxon>
    </lineage>
</organism>
<evidence type="ECO:0000259" key="4">
    <source>
        <dbReference type="PROSITE" id="PS01124"/>
    </source>
</evidence>
<dbReference type="SUPFAM" id="SSF46689">
    <property type="entry name" value="Homeodomain-like"/>
    <property type="match status" value="2"/>
</dbReference>
<dbReference type="PROSITE" id="PS00041">
    <property type="entry name" value="HTH_ARAC_FAMILY_1"/>
    <property type="match status" value="1"/>
</dbReference>
<reference evidence="6" key="1">
    <citation type="journal article" date="2019" name="Int. J. Syst. Evol. Microbiol.">
        <title>The Global Catalogue of Microorganisms (GCM) 10K type strain sequencing project: providing services to taxonomists for standard genome sequencing and annotation.</title>
        <authorList>
            <consortium name="The Broad Institute Genomics Platform"/>
            <consortium name="The Broad Institute Genome Sequencing Center for Infectious Disease"/>
            <person name="Wu L."/>
            <person name="Ma J."/>
        </authorList>
    </citation>
    <scope>NUCLEOTIDE SEQUENCE [LARGE SCALE GENOMIC DNA]</scope>
    <source>
        <strain evidence="6">CCUG 61485</strain>
    </source>
</reference>
<evidence type="ECO:0000256" key="2">
    <source>
        <dbReference type="ARBA" id="ARBA00023125"/>
    </source>
</evidence>
<dbReference type="PROSITE" id="PS01124">
    <property type="entry name" value="HTH_ARAC_FAMILY_2"/>
    <property type="match status" value="1"/>
</dbReference>
<keyword evidence="1" id="KW-0805">Transcription regulation</keyword>
<comment type="caution">
    <text evidence="5">The sequence shown here is derived from an EMBL/GenBank/DDBJ whole genome shotgun (WGS) entry which is preliminary data.</text>
</comment>
<keyword evidence="3" id="KW-0804">Transcription</keyword>
<dbReference type="PRINTS" id="PR00032">
    <property type="entry name" value="HTHARAC"/>
</dbReference>
<evidence type="ECO:0000313" key="5">
    <source>
        <dbReference type="EMBL" id="MFD1315692.1"/>
    </source>
</evidence>
<evidence type="ECO:0000256" key="1">
    <source>
        <dbReference type="ARBA" id="ARBA00023015"/>
    </source>
</evidence>
<dbReference type="InterPro" id="IPR009057">
    <property type="entry name" value="Homeodomain-like_sf"/>
</dbReference>
<dbReference type="Gene3D" id="1.10.10.60">
    <property type="entry name" value="Homeodomain-like"/>
    <property type="match status" value="2"/>
</dbReference>
<dbReference type="SUPFAM" id="SSF51182">
    <property type="entry name" value="RmlC-like cupins"/>
    <property type="match status" value="1"/>
</dbReference>
<dbReference type="RefSeq" id="WP_377178106.1">
    <property type="nucleotide sequence ID" value="NZ_JBHTMY010000003.1"/>
</dbReference>
<dbReference type="PANTHER" id="PTHR43280">
    <property type="entry name" value="ARAC-FAMILY TRANSCRIPTIONAL REGULATOR"/>
    <property type="match status" value="1"/>
</dbReference>
<evidence type="ECO:0000256" key="3">
    <source>
        <dbReference type="ARBA" id="ARBA00023163"/>
    </source>
</evidence>
<accession>A0ABW3Y1G8</accession>
<dbReference type="Pfam" id="PF12833">
    <property type="entry name" value="HTH_18"/>
    <property type="match status" value="1"/>
</dbReference>
<protein>
    <submittedName>
        <fullName evidence="5">AraC family transcriptional regulator</fullName>
    </submittedName>
</protein>
<dbReference type="InterPro" id="IPR018060">
    <property type="entry name" value="HTH_AraC"/>
</dbReference>
<sequence length="294" mass="34719">MMQNKYHREITQLTPEDCFIIFDRVKDKFDFPIHFHPDYELNFIHNGKGVRRIVGDHISEIDDFELVFLGKNLVHCWEIHNCKNTEIREICIHLQSNLLDDNLLNREVFKPIKDMFNRSKNGILFSKETTKAIMPRLINLSKSSGIDNFLNFISILYDLAVSREQRILSTSLPEKDDYENSSRIKIVHDYIQNHYDKKISLDEISNLVNMTPVSFNRFIKKRTGRTFITYVNDIRISMAARLLLESEFTIGEISYKCGFNNIANFNRIFKQTKKITPSEYRNEFNKVHQGKKIL</sequence>
<feature type="domain" description="HTH araC/xylS-type" evidence="4">
    <location>
        <begin position="185"/>
        <end position="283"/>
    </location>
</feature>
<dbReference type="SMART" id="SM00342">
    <property type="entry name" value="HTH_ARAC"/>
    <property type="match status" value="1"/>
</dbReference>
<dbReference type="EMBL" id="JBHTMY010000003">
    <property type="protein sequence ID" value="MFD1315692.1"/>
    <property type="molecule type" value="Genomic_DNA"/>
</dbReference>
<dbReference type="PANTHER" id="PTHR43280:SF27">
    <property type="entry name" value="TRANSCRIPTIONAL REGULATOR MTLR"/>
    <property type="match status" value="1"/>
</dbReference>
<gene>
    <name evidence="5" type="ORF">ACFQ39_08705</name>
</gene>
<proteinExistence type="predicted"/>
<dbReference type="InterPro" id="IPR018062">
    <property type="entry name" value="HTH_AraC-typ_CS"/>
</dbReference>